<evidence type="ECO:0000256" key="4">
    <source>
        <dbReference type="ARBA" id="ARBA00035264"/>
    </source>
</evidence>
<dbReference type="OrthoDB" id="21463at2759"/>
<dbReference type="Pfam" id="PF01084">
    <property type="entry name" value="Ribosomal_S18"/>
    <property type="match status" value="1"/>
</dbReference>
<dbReference type="EMBL" id="MU004242">
    <property type="protein sequence ID" value="KAF2664771.1"/>
    <property type="molecule type" value="Genomic_DNA"/>
</dbReference>
<dbReference type="Gene3D" id="4.10.640.10">
    <property type="entry name" value="Ribosomal protein S18"/>
    <property type="match status" value="1"/>
</dbReference>
<comment type="similarity">
    <text evidence="1">Belongs to the bacterial ribosomal protein bS18 family.</text>
</comment>
<accession>A0A6A6TZM8</accession>
<feature type="region of interest" description="Disordered" evidence="5">
    <location>
        <begin position="22"/>
        <end position="46"/>
    </location>
</feature>
<dbReference type="InterPro" id="IPR001648">
    <property type="entry name" value="Ribosomal_bS18"/>
</dbReference>
<evidence type="ECO:0000256" key="1">
    <source>
        <dbReference type="ARBA" id="ARBA00005589"/>
    </source>
</evidence>
<dbReference type="GO" id="GO:0070181">
    <property type="term" value="F:small ribosomal subunit rRNA binding"/>
    <property type="evidence" value="ECO:0007669"/>
    <property type="project" value="TreeGrafter"/>
</dbReference>
<dbReference type="PANTHER" id="PTHR13479">
    <property type="entry name" value="30S RIBOSOMAL PROTEIN S18"/>
    <property type="match status" value="1"/>
</dbReference>
<keyword evidence="2" id="KW-0689">Ribosomal protein</keyword>
<name>A0A6A6TZM8_9PEZI</name>
<sequence length="241" mass="27298">MPPITKSLGRIAPRSISRSCHRFYSSDSPNIQTSSPAPGPARSEYRNRNKQAEELFQMVQANQTRTFPRRAPVETVGSSEYLGSIDKSKLTRAATREPNVYALQNASQRLDRRNQSAPVQQENLQMRRRIGRKWQFGDVYTPKDIGPSEQRKWLKKRVVTQSSDVFDMVGKSPAAFYKNFAVLTEFTTETGRIKHRKETGLKQGTQRKLAKAIRRAVGIGLIPSVHHHPMMIGRSAGLPHM</sequence>
<gene>
    <name evidence="6" type="ORF">BT63DRAFT_460262</name>
</gene>
<dbReference type="SUPFAM" id="SSF46911">
    <property type="entry name" value="Ribosomal protein S18"/>
    <property type="match status" value="1"/>
</dbReference>
<organism evidence="6 7">
    <name type="scientific">Microthyrium microscopicum</name>
    <dbReference type="NCBI Taxonomy" id="703497"/>
    <lineage>
        <taxon>Eukaryota</taxon>
        <taxon>Fungi</taxon>
        <taxon>Dikarya</taxon>
        <taxon>Ascomycota</taxon>
        <taxon>Pezizomycotina</taxon>
        <taxon>Dothideomycetes</taxon>
        <taxon>Dothideomycetes incertae sedis</taxon>
        <taxon>Microthyriales</taxon>
        <taxon>Microthyriaceae</taxon>
        <taxon>Microthyrium</taxon>
    </lineage>
</organism>
<dbReference type="AlphaFoldDB" id="A0A6A6TZM8"/>
<dbReference type="PANTHER" id="PTHR13479:SF40">
    <property type="entry name" value="SMALL RIBOSOMAL SUBUNIT PROTEIN BS18M"/>
    <property type="match status" value="1"/>
</dbReference>
<evidence type="ECO:0000313" key="6">
    <source>
        <dbReference type="EMBL" id="KAF2664771.1"/>
    </source>
</evidence>
<evidence type="ECO:0000256" key="3">
    <source>
        <dbReference type="ARBA" id="ARBA00023274"/>
    </source>
</evidence>
<evidence type="ECO:0000313" key="7">
    <source>
        <dbReference type="Proteomes" id="UP000799302"/>
    </source>
</evidence>
<reference evidence="6" key="1">
    <citation type="journal article" date="2020" name="Stud. Mycol.">
        <title>101 Dothideomycetes genomes: a test case for predicting lifestyles and emergence of pathogens.</title>
        <authorList>
            <person name="Haridas S."/>
            <person name="Albert R."/>
            <person name="Binder M."/>
            <person name="Bloem J."/>
            <person name="Labutti K."/>
            <person name="Salamov A."/>
            <person name="Andreopoulos B."/>
            <person name="Baker S."/>
            <person name="Barry K."/>
            <person name="Bills G."/>
            <person name="Bluhm B."/>
            <person name="Cannon C."/>
            <person name="Castanera R."/>
            <person name="Culley D."/>
            <person name="Daum C."/>
            <person name="Ezra D."/>
            <person name="Gonzalez J."/>
            <person name="Henrissat B."/>
            <person name="Kuo A."/>
            <person name="Liang C."/>
            <person name="Lipzen A."/>
            <person name="Lutzoni F."/>
            <person name="Magnuson J."/>
            <person name="Mondo S."/>
            <person name="Nolan M."/>
            <person name="Ohm R."/>
            <person name="Pangilinan J."/>
            <person name="Park H.-J."/>
            <person name="Ramirez L."/>
            <person name="Alfaro M."/>
            <person name="Sun H."/>
            <person name="Tritt A."/>
            <person name="Yoshinaga Y."/>
            <person name="Zwiers L.-H."/>
            <person name="Turgeon B."/>
            <person name="Goodwin S."/>
            <person name="Spatafora J."/>
            <person name="Crous P."/>
            <person name="Grigoriev I."/>
        </authorList>
    </citation>
    <scope>NUCLEOTIDE SEQUENCE</scope>
    <source>
        <strain evidence="6">CBS 115976</strain>
    </source>
</reference>
<evidence type="ECO:0000256" key="2">
    <source>
        <dbReference type="ARBA" id="ARBA00022980"/>
    </source>
</evidence>
<proteinExistence type="inferred from homology"/>
<dbReference type="GO" id="GO:0003735">
    <property type="term" value="F:structural constituent of ribosome"/>
    <property type="evidence" value="ECO:0007669"/>
    <property type="project" value="InterPro"/>
</dbReference>
<dbReference type="GO" id="GO:0032543">
    <property type="term" value="P:mitochondrial translation"/>
    <property type="evidence" value="ECO:0007669"/>
    <property type="project" value="TreeGrafter"/>
</dbReference>
<evidence type="ECO:0000256" key="5">
    <source>
        <dbReference type="SAM" id="MobiDB-lite"/>
    </source>
</evidence>
<protein>
    <recommendedName>
        <fullName evidence="4">Small ribosomal subunit protein bS18m</fullName>
    </recommendedName>
</protein>
<keyword evidence="3" id="KW-0687">Ribonucleoprotein</keyword>
<feature type="compositionally biased region" description="Polar residues" evidence="5">
    <location>
        <begin position="25"/>
        <end position="36"/>
    </location>
</feature>
<dbReference type="InterPro" id="IPR036870">
    <property type="entry name" value="Ribosomal_bS18_sf"/>
</dbReference>
<dbReference type="Proteomes" id="UP000799302">
    <property type="component" value="Unassembled WGS sequence"/>
</dbReference>
<keyword evidence="7" id="KW-1185">Reference proteome</keyword>
<dbReference type="GO" id="GO:0005763">
    <property type="term" value="C:mitochondrial small ribosomal subunit"/>
    <property type="evidence" value="ECO:0007669"/>
    <property type="project" value="TreeGrafter"/>
</dbReference>